<reference evidence="1 2" key="1">
    <citation type="submission" date="2019-06" db="EMBL/GenBank/DDBJ databases">
        <title>Complete genome sequence of Antarcticibacterium flavum KCTC 52984T from an Antarctic marine sediment.</title>
        <authorList>
            <person name="Lee Y.M."/>
            <person name="Shin S.C."/>
        </authorList>
    </citation>
    <scope>NUCLEOTIDE SEQUENCE [LARGE SCALE GENOMIC DNA]</scope>
    <source>
        <strain evidence="1 2">KCTC 52984</strain>
    </source>
</reference>
<keyword evidence="2" id="KW-1185">Reference proteome</keyword>
<evidence type="ECO:0000313" key="2">
    <source>
        <dbReference type="Proteomes" id="UP000309016"/>
    </source>
</evidence>
<organism evidence="1 2">
    <name type="scientific">Antarcticibacterium flavum</name>
    <dbReference type="NCBI Taxonomy" id="2058175"/>
    <lineage>
        <taxon>Bacteria</taxon>
        <taxon>Pseudomonadati</taxon>
        <taxon>Bacteroidota</taxon>
        <taxon>Flavobacteriia</taxon>
        <taxon>Flavobacteriales</taxon>
        <taxon>Flavobacteriaceae</taxon>
        <taxon>Antarcticibacterium</taxon>
    </lineage>
</organism>
<dbReference type="NCBIfam" id="NF033205">
    <property type="entry name" value="IPExxxVDY"/>
    <property type="match status" value="1"/>
</dbReference>
<dbReference type="Proteomes" id="UP000309016">
    <property type="component" value="Chromosome"/>
</dbReference>
<dbReference type="AlphaFoldDB" id="A0A5B7X518"/>
<evidence type="ECO:0000313" key="1">
    <source>
        <dbReference type="EMBL" id="QCY69713.1"/>
    </source>
</evidence>
<dbReference type="OrthoDB" id="676614at2"/>
<dbReference type="RefSeq" id="WP_139066278.1">
    <property type="nucleotide sequence ID" value="NZ_CP040812.1"/>
</dbReference>
<name>A0A5B7X518_9FLAO</name>
<dbReference type="EMBL" id="CP040812">
    <property type="protein sequence ID" value="QCY69713.1"/>
    <property type="molecule type" value="Genomic_DNA"/>
</dbReference>
<accession>A0A5B7X518</accession>
<dbReference type="InterPro" id="IPR047690">
    <property type="entry name" value="IPExxxVDY_fam"/>
</dbReference>
<sequence>MLAHKLVLEDVEEDYHLLALHSSLEEYKLAFYLNKFLQFQLKRAAVDVDFNHGEVQALYPLYSFKQPEKYRAFHLIKNKFKGEVKKVISSGSLFVEEEVSPQITYLIPEFKDVDYFLKVEEDLEPREVNALVGKLVSIPHIITAYTVDVDQLKSKNNLILE</sequence>
<gene>
    <name evidence="1" type="ORF">FHG64_10060</name>
</gene>
<dbReference type="KEGG" id="afla:FHG64_10060"/>
<proteinExistence type="predicted"/>
<protein>
    <submittedName>
        <fullName evidence="1">IPExxxVDY family protein</fullName>
    </submittedName>
</protein>